<dbReference type="GO" id="GO:0046417">
    <property type="term" value="P:chorismate metabolic process"/>
    <property type="evidence" value="ECO:0007669"/>
    <property type="project" value="InterPro"/>
</dbReference>
<dbReference type="GO" id="GO:0004106">
    <property type="term" value="F:chorismate mutase activity"/>
    <property type="evidence" value="ECO:0007669"/>
    <property type="project" value="UniProtKB-EC"/>
</dbReference>
<keyword evidence="24" id="KW-1185">Reference proteome</keyword>
<evidence type="ECO:0000256" key="5">
    <source>
        <dbReference type="ARBA" id="ARBA00004817"/>
    </source>
</evidence>
<evidence type="ECO:0000256" key="18">
    <source>
        <dbReference type="ARBA" id="ARBA00047848"/>
    </source>
</evidence>
<comment type="catalytic activity">
    <reaction evidence="1">
        <text>chorismate = prephenate</text>
        <dbReference type="Rhea" id="RHEA:13897"/>
        <dbReference type="ChEBI" id="CHEBI:29748"/>
        <dbReference type="ChEBI" id="CHEBI:29934"/>
        <dbReference type="EC" id="5.4.99.5"/>
    </reaction>
</comment>
<dbReference type="Gene3D" id="1.20.59.10">
    <property type="entry name" value="Chorismate mutase"/>
    <property type="match status" value="1"/>
</dbReference>
<dbReference type="FunFam" id="3.30.70.260:FF:000012">
    <property type="entry name" value="Prephenate dehydratase"/>
    <property type="match status" value="1"/>
</dbReference>
<evidence type="ECO:0000256" key="6">
    <source>
        <dbReference type="ARBA" id="ARBA00012404"/>
    </source>
</evidence>
<evidence type="ECO:0000256" key="11">
    <source>
        <dbReference type="ARBA" id="ARBA00023141"/>
    </source>
</evidence>
<organism evidence="23 24">
    <name type="scientific">Syntrophobacter fumaroxidans (strain DSM 10017 / MPOB)</name>
    <dbReference type="NCBI Taxonomy" id="335543"/>
    <lineage>
        <taxon>Bacteria</taxon>
        <taxon>Pseudomonadati</taxon>
        <taxon>Thermodesulfobacteriota</taxon>
        <taxon>Syntrophobacteria</taxon>
        <taxon>Syntrophobacterales</taxon>
        <taxon>Syntrophobacteraceae</taxon>
        <taxon>Syntrophobacter</taxon>
    </lineage>
</organism>
<evidence type="ECO:0000256" key="10">
    <source>
        <dbReference type="ARBA" id="ARBA00022605"/>
    </source>
</evidence>
<comment type="subcellular location">
    <subcellularLocation>
        <location evidence="3">Cytoplasm</location>
    </subcellularLocation>
</comment>
<dbReference type="STRING" id="335543.Sfum_2723"/>
<feature type="site" description="Essential for prephenate dehydratase activity" evidence="19">
    <location>
        <position position="257"/>
    </location>
</feature>
<dbReference type="InterPro" id="IPR002701">
    <property type="entry name" value="CM_II_prokaryot"/>
</dbReference>
<evidence type="ECO:0000256" key="9">
    <source>
        <dbReference type="ARBA" id="ARBA00022490"/>
    </source>
</evidence>
<dbReference type="UniPathway" id="UPA00120">
    <property type="reaction ID" value="UER00203"/>
</dbReference>
<evidence type="ECO:0000256" key="1">
    <source>
        <dbReference type="ARBA" id="ARBA00000824"/>
    </source>
</evidence>
<dbReference type="CDD" id="cd13630">
    <property type="entry name" value="PBP2_PDT_1"/>
    <property type="match status" value="1"/>
</dbReference>
<comment type="pathway">
    <text evidence="5">Metabolic intermediate biosynthesis; prephenate biosynthesis; prephenate from chorismate: step 1/1.</text>
</comment>
<dbReference type="InterPro" id="IPR036979">
    <property type="entry name" value="CM_dom_sf"/>
</dbReference>
<dbReference type="InterPro" id="IPR001086">
    <property type="entry name" value="Preph_deHydtase"/>
</dbReference>
<dbReference type="Proteomes" id="UP000001784">
    <property type="component" value="Chromosome"/>
</dbReference>
<keyword evidence="15" id="KW-0511">Multifunctional enzyme</keyword>
<dbReference type="AlphaFoldDB" id="A0LLU9"/>
<dbReference type="SUPFAM" id="SSF53850">
    <property type="entry name" value="Periplasmic binding protein-like II"/>
    <property type="match status" value="1"/>
</dbReference>
<dbReference type="RefSeq" id="WP_011699568.1">
    <property type="nucleotide sequence ID" value="NC_008554.1"/>
</dbReference>
<comment type="function">
    <text evidence="2">Catalyzes the Claisen rearrangement of chorismate to prephenate and the decarboxylation/dehydration of prephenate to phenylpyruvate.</text>
</comment>
<protein>
    <recommendedName>
        <fullName evidence="8">Bifunctional chorismate mutase/prephenate dehydratase</fullName>
        <ecNumber evidence="7">4.2.1.51</ecNumber>
        <ecNumber evidence="6">5.4.99.5</ecNumber>
    </recommendedName>
    <alternativeName>
        <fullName evidence="17">Chorismate mutase-prephenate dehydratase</fullName>
    </alternativeName>
    <alternativeName>
        <fullName evidence="16">p-protein</fullName>
    </alternativeName>
</protein>
<dbReference type="PROSITE" id="PS00857">
    <property type="entry name" value="PREPHENATE_DEHYDR_1"/>
    <property type="match status" value="1"/>
</dbReference>
<feature type="domain" description="ACT" evidence="22">
    <location>
        <begin position="276"/>
        <end position="353"/>
    </location>
</feature>
<evidence type="ECO:0000259" key="22">
    <source>
        <dbReference type="PROSITE" id="PS51671"/>
    </source>
</evidence>
<dbReference type="PANTHER" id="PTHR21022">
    <property type="entry name" value="PREPHENATE DEHYDRATASE P PROTEIN"/>
    <property type="match status" value="1"/>
</dbReference>
<dbReference type="EC" id="5.4.99.5" evidence="6"/>
<dbReference type="Pfam" id="PF01817">
    <property type="entry name" value="CM_2"/>
    <property type="match status" value="1"/>
</dbReference>
<evidence type="ECO:0000259" key="21">
    <source>
        <dbReference type="PROSITE" id="PS51171"/>
    </source>
</evidence>
<dbReference type="Pfam" id="PF01842">
    <property type="entry name" value="ACT"/>
    <property type="match status" value="1"/>
</dbReference>
<dbReference type="PROSITE" id="PS51171">
    <property type="entry name" value="PREPHENATE_DEHYDR_3"/>
    <property type="match status" value="1"/>
</dbReference>
<dbReference type="GO" id="GO:0009094">
    <property type="term" value="P:L-phenylalanine biosynthetic process"/>
    <property type="evidence" value="ECO:0007669"/>
    <property type="project" value="UniProtKB-UniPathway"/>
</dbReference>
<gene>
    <name evidence="23" type="ordered locus">Sfum_2723</name>
</gene>
<evidence type="ECO:0000256" key="13">
    <source>
        <dbReference type="ARBA" id="ARBA00023235"/>
    </source>
</evidence>
<evidence type="ECO:0000256" key="8">
    <source>
        <dbReference type="ARBA" id="ARBA00014401"/>
    </source>
</evidence>
<evidence type="ECO:0000256" key="15">
    <source>
        <dbReference type="ARBA" id="ARBA00023268"/>
    </source>
</evidence>
<dbReference type="eggNOG" id="COG1605">
    <property type="taxonomic scope" value="Bacteria"/>
</dbReference>
<keyword evidence="11" id="KW-0057">Aromatic amino acid biosynthesis</keyword>
<feature type="domain" description="Chorismate mutase" evidence="20">
    <location>
        <begin position="1"/>
        <end position="89"/>
    </location>
</feature>
<dbReference type="PROSITE" id="PS51168">
    <property type="entry name" value="CHORISMATE_MUT_2"/>
    <property type="match status" value="1"/>
</dbReference>
<dbReference type="GO" id="GO:0004664">
    <property type="term" value="F:prephenate dehydratase activity"/>
    <property type="evidence" value="ECO:0007669"/>
    <property type="project" value="UniProtKB-EC"/>
</dbReference>
<evidence type="ECO:0000256" key="19">
    <source>
        <dbReference type="PIRSR" id="PIRSR001500-2"/>
    </source>
</evidence>
<evidence type="ECO:0000313" key="23">
    <source>
        <dbReference type="EMBL" id="ABK18401.1"/>
    </source>
</evidence>
<evidence type="ECO:0000313" key="24">
    <source>
        <dbReference type="Proteomes" id="UP000001784"/>
    </source>
</evidence>
<accession>A0LLU9</accession>
<dbReference type="EMBL" id="CP000478">
    <property type="protein sequence ID" value="ABK18401.1"/>
    <property type="molecule type" value="Genomic_DNA"/>
</dbReference>
<dbReference type="CDD" id="cd04905">
    <property type="entry name" value="ACT_CM-PDT"/>
    <property type="match status" value="1"/>
</dbReference>
<dbReference type="SMART" id="SM00830">
    <property type="entry name" value="CM_2"/>
    <property type="match status" value="1"/>
</dbReference>
<evidence type="ECO:0000256" key="14">
    <source>
        <dbReference type="ARBA" id="ARBA00023239"/>
    </source>
</evidence>
<keyword evidence="14 23" id="KW-0456">Lyase</keyword>
<feature type="domain" description="Prephenate dehydratase" evidence="21">
    <location>
        <begin position="89"/>
        <end position="264"/>
    </location>
</feature>
<dbReference type="PROSITE" id="PS51671">
    <property type="entry name" value="ACT"/>
    <property type="match status" value="1"/>
</dbReference>
<dbReference type="SUPFAM" id="SSF48600">
    <property type="entry name" value="Chorismate mutase II"/>
    <property type="match status" value="1"/>
</dbReference>
<dbReference type="InterPro" id="IPR018528">
    <property type="entry name" value="Preph_deHydtase_CS"/>
</dbReference>
<dbReference type="Gene3D" id="3.30.70.260">
    <property type="match status" value="1"/>
</dbReference>
<evidence type="ECO:0000259" key="20">
    <source>
        <dbReference type="PROSITE" id="PS51168"/>
    </source>
</evidence>
<dbReference type="GO" id="GO:0005737">
    <property type="term" value="C:cytoplasm"/>
    <property type="evidence" value="ECO:0007669"/>
    <property type="project" value="UniProtKB-SubCell"/>
</dbReference>
<keyword evidence="12" id="KW-0584">Phenylalanine biosynthesis</keyword>
<evidence type="ECO:0000256" key="12">
    <source>
        <dbReference type="ARBA" id="ARBA00023222"/>
    </source>
</evidence>
<dbReference type="InParanoid" id="A0LLU9"/>
<dbReference type="InterPro" id="IPR002912">
    <property type="entry name" value="ACT_dom"/>
</dbReference>
<evidence type="ECO:0000256" key="3">
    <source>
        <dbReference type="ARBA" id="ARBA00004496"/>
    </source>
</evidence>
<dbReference type="EC" id="4.2.1.51" evidence="7"/>
<evidence type="ECO:0000256" key="2">
    <source>
        <dbReference type="ARBA" id="ARBA00002364"/>
    </source>
</evidence>
<dbReference type="PIRSF" id="PIRSF001500">
    <property type="entry name" value="Chor_mut_pdt_Ppr"/>
    <property type="match status" value="1"/>
</dbReference>
<evidence type="ECO:0000256" key="4">
    <source>
        <dbReference type="ARBA" id="ARBA00004741"/>
    </source>
</evidence>
<sequence length="381" mass="42977">MQEELEKLRQAIDGIDTNLLNLLNARMELALQVGRLKADKGLPLFHPEREEIIFDRLNRLNPGPLSEYSLRSIYREIFSASRILQVPLRVAFLGPEWTYSHLAALSFYGHAAQYVACPTIEDVFDALTKGKVDTAVIPIENSLQGGIGLSMDLLYEKEVNVVGECYLEIAHYLCGRAKSIDDVQRLYAHPQTLEQSRQWLMEKLKHAEQHECASTYGAALLARKDPAGAAICNLYAARHYGLPILAERIEDHAGNTTRFLALADHHNPKTGKDKTSVLFAVADQPGALFSALKPFSRKAVNMSRIESRPNRMMRWQYLFYVDFEGHADDEEVKEALAELKNHVSFLKILGSYPQKDPMHPIRPENERIRGLDSINADAKIG</sequence>
<keyword evidence="10" id="KW-0028">Amino-acid biosynthesis</keyword>
<dbReference type="InterPro" id="IPR008242">
    <property type="entry name" value="Chor_mutase/pphenate_deHydtase"/>
</dbReference>
<evidence type="ECO:0000256" key="17">
    <source>
        <dbReference type="ARBA" id="ARBA00031520"/>
    </source>
</evidence>
<dbReference type="SUPFAM" id="SSF55021">
    <property type="entry name" value="ACT-like"/>
    <property type="match status" value="1"/>
</dbReference>
<dbReference type="KEGG" id="sfu:Sfum_2723"/>
<comment type="pathway">
    <text evidence="4">Amino-acid biosynthesis; L-phenylalanine biosynthesis; phenylpyruvate from prephenate: step 1/1.</text>
</comment>
<keyword evidence="9" id="KW-0963">Cytoplasm</keyword>
<dbReference type="HOGENOM" id="CLU_035008_0_1_7"/>
<evidence type="ECO:0000256" key="16">
    <source>
        <dbReference type="ARBA" id="ARBA00031175"/>
    </source>
</evidence>
<dbReference type="UniPathway" id="UPA00121">
    <property type="reaction ID" value="UER00345"/>
</dbReference>
<comment type="catalytic activity">
    <reaction evidence="18">
        <text>prephenate + H(+) = 3-phenylpyruvate + CO2 + H2O</text>
        <dbReference type="Rhea" id="RHEA:21648"/>
        <dbReference type="ChEBI" id="CHEBI:15377"/>
        <dbReference type="ChEBI" id="CHEBI:15378"/>
        <dbReference type="ChEBI" id="CHEBI:16526"/>
        <dbReference type="ChEBI" id="CHEBI:18005"/>
        <dbReference type="ChEBI" id="CHEBI:29934"/>
        <dbReference type="EC" id="4.2.1.51"/>
    </reaction>
</comment>
<dbReference type="InterPro" id="IPR045865">
    <property type="entry name" value="ACT-like_dom_sf"/>
</dbReference>
<evidence type="ECO:0000256" key="7">
    <source>
        <dbReference type="ARBA" id="ARBA00013147"/>
    </source>
</evidence>
<dbReference type="InterPro" id="IPR036263">
    <property type="entry name" value="Chorismate_II_sf"/>
</dbReference>
<keyword evidence="13 23" id="KW-0413">Isomerase</keyword>
<name>A0LLU9_SYNFM</name>
<dbReference type="eggNOG" id="COG0077">
    <property type="taxonomic scope" value="Bacteria"/>
</dbReference>
<dbReference type="Gene3D" id="3.40.190.10">
    <property type="entry name" value="Periplasmic binding protein-like II"/>
    <property type="match status" value="2"/>
</dbReference>
<dbReference type="PANTHER" id="PTHR21022:SF19">
    <property type="entry name" value="PREPHENATE DEHYDRATASE-RELATED"/>
    <property type="match status" value="1"/>
</dbReference>
<proteinExistence type="predicted"/>
<dbReference type="PROSITE" id="PS00858">
    <property type="entry name" value="PREPHENATE_DEHYDR_2"/>
    <property type="match status" value="1"/>
</dbReference>
<dbReference type="NCBIfam" id="NF008865">
    <property type="entry name" value="PRK11898.1"/>
    <property type="match status" value="1"/>
</dbReference>
<reference evidence="23 24" key="1">
    <citation type="submission" date="2006-10" db="EMBL/GenBank/DDBJ databases">
        <title>Complete sequence of Syntrophobacter fumaroxidans MPOB.</title>
        <authorList>
            <consortium name="US DOE Joint Genome Institute"/>
            <person name="Copeland A."/>
            <person name="Lucas S."/>
            <person name="Lapidus A."/>
            <person name="Barry K."/>
            <person name="Detter J.C."/>
            <person name="Glavina del Rio T."/>
            <person name="Hammon N."/>
            <person name="Israni S."/>
            <person name="Pitluck S."/>
            <person name="Goltsman E.G."/>
            <person name="Martinez M."/>
            <person name="Schmutz J."/>
            <person name="Larimer F."/>
            <person name="Land M."/>
            <person name="Hauser L."/>
            <person name="Kyrpides N."/>
            <person name="Kim E."/>
            <person name="Boone D.R."/>
            <person name="Brockman F."/>
            <person name="Culley D."/>
            <person name="Ferry J."/>
            <person name="Gunsalus R."/>
            <person name="McInerney M.J."/>
            <person name="Morrison M."/>
            <person name="Plugge C."/>
            <person name="Rohlin L."/>
            <person name="Scholten J."/>
            <person name="Sieber J."/>
            <person name="Stams A.J.M."/>
            <person name="Worm P."/>
            <person name="Henstra A.M."/>
            <person name="Richardson P."/>
        </authorList>
    </citation>
    <scope>NUCLEOTIDE SEQUENCE [LARGE SCALE GENOMIC DNA]</scope>
    <source>
        <strain evidence="24">DSM 10017 / MPOB</strain>
    </source>
</reference>
<dbReference type="Pfam" id="PF00800">
    <property type="entry name" value="PDT"/>
    <property type="match status" value="1"/>
</dbReference>